<evidence type="ECO:0000256" key="3">
    <source>
        <dbReference type="ARBA" id="ARBA00023027"/>
    </source>
</evidence>
<feature type="domain" description="LOR/SDH bifunctional enzyme conserved" evidence="5">
    <location>
        <begin position="65"/>
        <end position="132"/>
    </location>
</feature>
<comment type="caution">
    <text evidence="7">The sequence shown here is derived from an EMBL/GenBank/DDBJ whole genome shotgun (WGS) entry which is preliminary data.</text>
</comment>
<protein>
    <submittedName>
        <fullName evidence="7">LOR/SDH bifunctional enzyme, conserved domain-containing protein</fullName>
    </submittedName>
</protein>
<proteinExistence type="predicted"/>
<dbReference type="STRING" id="59895.A0A118JW25"/>
<dbReference type="Gene3D" id="3.30.70.2690">
    <property type="entry name" value="LOR/SDH bifunctional enzyme, conserved domain"/>
    <property type="match status" value="1"/>
</dbReference>
<dbReference type="Pfam" id="PF16653">
    <property type="entry name" value="Sacchrp_dh_C"/>
    <property type="match status" value="1"/>
</dbReference>
<dbReference type="InterPro" id="IPR043009">
    <property type="entry name" value="LOR/SDH_bifunc_enz_cons_dom_sf"/>
</dbReference>
<name>A0A118JW25_CYNCS</name>
<feature type="domain" description="Saccharopine dehydrogenase-like C-terminal" evidence="6">
    <location>
        <begin position="321"/>
        <end position="651"/>
    </location>
</feature>
<dbReference type="PANTHER" id="PTHR11133">
    <property type="entry name" value="SACCHAROPINE DEHYDROGENASE"/>
    <property type="match status" value="1"/>
</dbReference>
<keyword evidence="8" id="KW-1185">Reference proteome</keyword>
<dbReference type="CDD" id="cd12144">
    <property type="entry name" value="SDH_N_domain"/>
    <property type="match status" value="1"/>
</dbReference>
<evidence type="ECO:0000259" key="5">
    <source>
        <dbReference type="Pfam" id="PF04455"/>
    </source>
</evidence>
<keyword evidence="4" id="KW-1133">Transmembrane helix</keyword>
<dbReference type="PANTHER" id="PTHR11133:SF22">
    <property type="entry name" value="ALPHA-AMINOADIPIC SEMIALDEHYDE SYNTHASE, MITOCHONDRIAL"/>
    <property type="match status" value="1"/>
</dbReference>
<feature type="transmembrane region" description="Helical" evidence="4">
    <location>
        <begin position="602"/>
        <end position="623"/>
    </location>
</feature>
<dbReference type="FunFam" id="3.30.70.2690:FF:000001">
    <property type="entry name" value="Lysine-ketoglutarate reductase/saccharopine dehydrogenase1"/>
    <property type="match status" value="1"/>
</dbReference>
<keyword evidence="4" id="KW-0812">Transmembrane</keyword>
<dbReference type="Gramene" id="KVH94061">
    <property type="protein sequence ID" value="KVH94061"/>
    <property type="gene ID" value="Ccrd_003882"/>
</dbReference>
<evidence type="ECO:0000256" key="4">
    <source>
        <dbReference type="SAM" id="Phobius"/>
    </source>
</evidence>
<evidence type="ECO:0000256" key="2">
    <source>
        <dbReference type="ARBA" id="ARBA00023002"/>
    </source>
</evidence>
<reference evidence="7 8" key="1">
    <citation type="journal article" date="2016" name="Sci. Rep.">
        <title>The genome sequence of the outbreeding globe artichoke constructed de novo incorporating a phase-aware low-pass sequencing strategy of F1 progeny.</title>
        <authorList>
            <person name="Scaglione D."/>
            <person name="Reyes-Chin-Wo S."/>
            <person name="Acquadro A."/>
            <person name="Froenicke L."/>
            <person name="Portis E."/>
            <person name="Beitel C."/>
            <person name="Tirone M."/>
            <person name="Mauro R."/>
            <person name="Lo Monaco A."/>
            <person name="Mauromicale G."/>
            <person name="Faccioli P."/>
            <person name="Cattivelli L."/>
            <person name="Rieseberg L."/>
            <person name="Michelmore R."/>
            <person name="Lanteri S."/>
        </authorList>
    </citation>
    <scope>NUCLEOTIDE SEQUENCE [LARGE SCALE GENOMIC DNA]</scope>
    <source>
        <strain evidence="7">2C</strain>
    </source>
</reference>
<keyword evidence="4" id="KW-0472">Membrane</keyword>
<dbReference type="GO" id="GO:0004753">
    <property type="term" value="F:saccharopine dehydrogenase activity"/>
    <property type="evidence" value="ECO:0007669"/>
    <property type="project" value="TreeGrafter"/>
</dbReference>
<keyword evidence="3" id="KW-0520">NAD</keyword>
<dbReference type="Gene3D" id="3.30.360.10">
    <property type="entry name" value="Dihydrodipicolinate Reductase, domain 2"/>
    <property type="match status" value="1"/>
</dbReference>
<dbReference type="InterPro" id="IPR007545">
    <property type="entry name" value="LOR/SDH_bifunc_enz_cons_dom"/>
</dbReference>
<dbReference type="InterPro" id="IPR051168">
    <property type="entry name" value="AASS"/>
</dbReference>
<accession>A0A118JW25</accession>
<dbReference type="Gene3D" id="1.10.1870.10">
    <property type="entry name" value="Domain 3, Saccharopine reductase"/>
    <property type="match status" value="1"/>
</dbReference>
<keyword evidence="1" id="KW-0521">NADP</keyword>
<gene>
    <name evidence="7" type="ORF">Ccrd_003882</name>
</gene>
<dbReference type="GO" id="GO:0019878">
    <property type="term" value="P:lysine biosynthetic process via aminoadipic acid"/>
    <property type="evidence" value="ECO:0007669"/>
    <property type="project" value="TreeGrafter"/>
</dbReference>
<dbReference type="InterPro" id="IPR032095">
    <property type="entry name" value="Sacchrp_dh-like_C"/>
</dbReference>
<evidence type="ECO:0000313" key="7">
    <source>
        <dbReference type="EMBL" id="KVH94061.1"/>
    </source>
</evidence>
<dbReference type="Proteomes" id="UP000243975">
    <property type="component" value="Unassembled WGS sequence"/>
</dbReference>
<dbReference type="EMBL" id="LEKV01004574">
    <property type="protein sequence ID" value="KVH94061.1"/>
    <property type="molecule type" value="Genomic_DNA"/>
</dbReference>
<evidence type="ECO:0000256" key="1">
    <source>
        <dbReference type="ARBA" id="ARBA00022857"/>
    </source>
</evidence>
<feature type="non-terminal residue" evidence="7">
    <location>
        <position position="679"/>
    </location>
</feature>
<evidence type="ECO:0000313" key="8">
    <source>
        <dbReference type="Proteomes" id="UP000243975"/>
    </source>
</evidence>
<dbReference type="SUPFAM" id="SSF55347">
    <property type="entry name" value="Glyceraldehyde-3-phosphate dehydrogenase-like, C-terminal domain"/>
    <property type="match status" value="1"/>
</dbReference>
<dbReference type="FunFam" id="3.30.360.10:FF:000008">
    <property type="entry name" value="Alpha-aminoadipic semialdehyde synthase, mitochondrial"/>
    <property type="match status" value="1"/>
</dbReference>
<evidence type="ECO:0000259" key="6">
    <source>
        <dbReference type="Pfam" id="PF16653"/>
    </source>
</evidence>
<dbReference type="Gene3D" id="3.40.50.720">
    <property type="entry name" value="NAD(P)-binding Rossmann-like Domain"/>
    <property type="match status" value="1"/>
</dbReference>
<sequence length="679" mass="75407">EHIKIYRSKEEAIYGSVPWQLADIEDGWKNISVISANGNLLLLIFRELSKDVSNFGSNWKRYTMLVSLSGHLFDQFLINEALDIIEAAGGSFHLVKCQVGQCTDSMSYSELVVGADNSVVLDKIVDTLTSIANPKEDHGVPKGKTNSFALKVGKVKDSCVKLGYDSKKKNVVLVIGAGRVCQPAVELLASIGSNSSPEWIKSCRIAEFEEQNYVQVIVASLFLKDVEEVHFNFTMLPHFLLTLAFVKHFFIYDFFSQLFFIIEGIPNATALQLDVMDHDSLYKCISQLKKHLVTASYIDDTMSKLHEATKDCSITILGEMGLDPGIDHMMAMKMINQAHARGGKIKSFVSNCGGIPSPSAANNPLAYKFSWNPAGAIRSGRNPATYKQAGGIVHVDGDNIYASATKFRIHDFPAFALEVLPNRNSLIYADIYGIINEASTIFRGTLRYEGFGEIMGSLARIGFFDSEVRLILRNKDRPTYRTFLYELLKIQSRTSDEPVKAEKLITDRLLALGICKEDGAATRTAKAILFLGFNEPTEVPSSCQSAFDVTCLRMEERLAYTSTEQDMVLLHHEVVVDFPNGRPTENHQSTLLEFGRTRNGKAISGMALTVGIPVAIGALLLLAKKITRTGVLRPIDPEVYEPALEILHAYGFNIVEREKRKDHFGGFLLVPHRSKSEIQ</sequence>
<dbReference type="AlphaFoldDB" id="A0A118JW25"/>
<dbReference type="OMA" id="HHEVEVI"/>
<feature type="non-terminal residue" evidence="7">
    <location>
        <position position="1"/>
    </location>
</feature>
<organism evidence="7 8">
    <name type="scientific">Cynara cardunculus var. scolymus</name>
    <name type="common">Globe artichoke</name>
    <name type="synonym">Cynara scolymus</name>
    <dbReference type="NCBI Taxonomy" id="59895"/>
    <lineage>
        <taxon>Eukaryota</taxon>
        <taxon>Viridiplantae</taxon>
        <taxon>Streptophyta</taxon>
        <taxon>Embryophyta</taxon>
        <taxon>Tracheophyta</taxon>
        <taxon>Spermatophyta</taxon>
        <taxon>Magnoliopsida</taxon>
        <taxon>eudicotyledons</taxon>
        <taxon>Gunneridae</taxon>
        <taxon>Pentapetalae</taxon>
        <taxon>asterids</taxon>
        <taxon>campanulids</taxon>
        <taxon>Asterales</taxon>
        <taxon>Asteraceae</taxon>
        <taxon>Carduoideae</taxon>
        <taxon>Cardueae</taxon>
        <taxon>Carduinae</taxon>
        <taxon>Cynara</taxon>
    </lineage>
</organism>
<dbReference type="Pfam" id="PF04455">
    <property type="entry name" value="Saccharop_dh_N"/>
    <property type="match status" value="1"/>
</dbReference>
<keyword evidence="2" id="KW-0560">Oxidoreductase</keyword>
<dbReference type="GO" id="GO:0005737">
    <property type="term" value="C:cytoplasm"/>
    <property type="evidence" value="ECO:0007669"/>
    <property type="project" value="TreeGrafter"/>
</dbReference>